<name>A0A2P5AY84_PARAD</name>
<accession>A0A2P5AY84</accession>
<dbReference type="Proteomes" id="UP000237105">
    <property type="component" value="Unassembled WGS sequence"/>
</dbReference>
<keyword evidence="7" id="KW-0762">Sugar transport</keyword>
<dbReference type="SUPFAM" id="SSF103473">
    <property type="entry name" value="MFS general substrate transporter"/>
    <property type="match status" value="1"/>
</dbReference>
<dbReference type="AlphaFoldDB" id="A0A2P5AY84"/>
<evidence type="ECO:0000256" key="1">
    <source>
        <dbReference type="ARBA" id="ARBA00004141"/>
    </source>
</evidence>
<feature type="transmembrane region" description="Helical" evidence="5">
    <location>
        <begin position="100"/>
        <end position="118"/>
    </location>
</feature>
<evidence type="ECO:0000256" key="2">
    <source>
        <dbReference type="ARBA" id="ARBA00022692"/>
    </source>
</evidence>
<dbReference type="EMBL" id="JXTB01000413">
    <property type="protein sequence ID" value="PON41524.1"/>
    <property type="molecule type" value="Genomic_DNA"/>
</dbReference>
<keyword evidence="6" id="KW-0732">Signal</keyword>
<comment type="caution">
    <text evidence="7">The sequence shown here is derived from an EMBL/GenBank/DDBJ whole genome shotgun (WGS) entry which is preliminary data.</text>
</comment>
<feature type="transmembrane region" description="Helical" evidence="5">
    <location>
        <begin position="227"/>
        <end position="248"/>
    </location>
</feature>
<feature type="chain" id="PRO_5015136811" evidence="6">
    <location>
        <begin position="17"/>
        <end position="301"/>
    </location>
</feature>
<feature type="signal peptide" evidence="6">
    <location>
        <begin position="1"/>
        <end position="16"/>
    </location>
</feature>
<proteinExistence type="predicted"/>
<reference evidence="8" key="1">
    <citation type="submission" date="2016-06" db="EMBL/GenBank/DDBJ databases">
        <title>Parallel loss of symbiosis genes in relatives of nitrogen-fixing non-legume Parasponia.</title>
        <authorList>
            <person name="Van Velzen R."/>
            <person name="Holmer R."/>
            <person name="Bu F."/>
            <person name="Rutten L."/>
            <person name="Van Zeijl A."/>
            <person name="Liu W."/>
            <person name="Santuari L."/>
            <person name="Cao Q."/>
            <person name="Sharma T."/>
            <person name="Shen D."/>
            <person name="Roswanjaya Y."/>
            <person name="Wardhani T."/>
            <person name="Kalhor M.S."/>
            <person name="Jansen J."/>
            <person name="Van den Hoogen J."/>
            <person name="Gungor B."/>
            <person name="Hartog M."/>
            <person name="Hontelez J."/>
            <person name="Verver J."/>
            <person name="Yang W.-C."/>
            <person name="Schijlen E."/>
            <person name="Repin R."/>
            <person name="Schilthuizen M."/>
            <person name="Schranz E."/>
            <person name="Heidstra R."/>
            <person name="Miyata K."/>
            <person name="Fedorova E."/>
            <person name="Kohlen W."/>
            <person name="Bisseling T."/>
            <person name="Smit S."/>
            <person name="Geurts R."/>
        </authorList>
    </citation>
    <scope>NUCLEOTIDE SEQUENCE [LARGE SCALE GENOMIC DNA]</scope>
    <source>
        <strain evidence="8">cv. WU1-14</strain>
    </source>
</reference>
<dbReference type="OrthoDB" id="433512at2759"/>
<dbReference type="Gene3D" id="1.20.1250.20">
    <property type="entry name" value="MFS general substrate transporter like domains"/>
    <property type="match status" value="1"/>
</dbReference>
<evidence type="ECO:0000256" key="4">
    <source>
        <dbReference type="ARBA" id="ARBA00023136"/>
    </source>
</evidence>
<dbReference type="InterPro" id="IPR036259">
    <property type="entry name" value="MFS_trans_sf"/>
</dbReference>
<keyword evidence="8" id="KW-1185">Reference proteome</keyword>
<dbReference type="InterPro" id="IPR005828">
    <property type="entry name" value="MFS_sugar_transport-like"/>
</dbReference>
<keyword evidence="4 5" id="KW-0472">Membrane</keyword>
<evidence type="ECO:0000256" key="6">
    <source>
        <dbReference type="SAM" id="SignalP"/>
    </source>
</evidence>
<evidence type="ECO:0000256" key="5">
    <source>
        <dbReference type="SAM" id="Phobius"/>
    </source>
</evidence>
<evidence type="ECO:0000313" key="7">
    <source>
        <dbReference type="EMBL" id="PON41524.1"/>
    </source>
</evidence>
<dbReference type="PANTHER" id="PTHR24064">
    <property type="entry name" value="SOLUTE CARRIER FAMILY 22 MEMBER"/>
    <property type="match status" value="1"/>
</dbReference>
<keyword evidence="3 5" id="KW-1133">Transmembrane helix</keyword>
<feature type="transmembrane region" description="Helical" evidence="5">
    <location>
        <begin position="60"/>
        <end position="80"/>
    </location>
</feature>
<dbReference type="GO" id="GO:0022857">
    <property type="term" value="F:transmembrane transporter activity"/>
    <property type="evidence" value="ECO:0007669"/>
    <property type="project" value="InterPro"/>
</dbReference>
<keyword evidence="7" id="KW-0813">Transport</keyword>
<dbReference type="GO" id="GO:0016020">
    <property type="term" value="C:membrane"/>
    <property type="evidence" value="ECO:0007669"/>
    <property type="project" value="UniProtKB-SubCell"/>
</dbReference>
<sequence>MTLMLIVLCFVASGLSFSKDPTFIMATLCFFRLWLGFGIGGDYPLLTTIISKYPKKKTRGAFIAAMQSFRILAIGMVAKFHVPAYKINAFALIVPESDYVWQKILMFGALSAILTYYWHIGMPETIWYTTLVAKNAKQSASNMSKFLKVEVAADLEKVEEFDQIKDVSSPPWLTFAWNNKYLVSIGRSFQQPILFQKDIFIAIGWIPKAKTMSALEELFSIAKAQTLIAICSIVPMFMLILAIPYHHWALKDNRIGFLVMYSLTSSSPTSAPMPRHSSSQPRFFGEAAVHLSRHIGCGGKS</sequence>
<comment type="subcellular location">
    <subcellularLocation>
        <location evidence="1">Membrane</location>
        <topology evidence="1">Multi-pass membrane protein</topology>
    </subcellularLocation>
</comment>
<evidence type="ECO:0000313" key="8">
    <source>
        <dbReference type="Proteomes" id="UP000237105"/>
    </source>
</evidence>
<dbReference type="Pfam" id="PF00083">
    <property type="entry name" value="Sugar_tr"/>
    <property type="match status" value="1"/>
</dbReference>
<organism evidence="7 8">
    <name type="scientific">Parasponia andersonii</name>
    <name type="common">Sponia andersonii</name>
    <dbReference type="NCBI Taxonomy" id="3476"/>
    <lineage>
        <taxon>Eukaryota</taxon>
        <taxon>Viridiplantae</taxon>
        <taxon>Streptophyta</taxon>
        <taxon>Embryophyta</taxon>
        <taxon>Tracheophyta</taxon>
        <taxon>Spermatophyta</taxon>
        <taxon>Magnoliopsida</taxon>
        <taxon>eudicotyledons</taxon>
        <taxon>Gunneridae</taxon>
        <taxon>Pentapetalae</taxon>
        <taxon>rosids</taxon>
        <taxon>fabids</taxon>
        <taxon>Rosales</taxon>
        <taxon>Cannabaceae</taxon>
        <taxon>Parasponia</taxon>
    </lineage>
</organism>
<protein>
    <submittedName>
        <fullName evidence="7">Major facilitator, sugar transporter-like</fullName>
    </submittedName>
</protein>
<gene>
    <name evidence="7" type="ORF">PanWU01x14_288780</name>
</gene>
<evidence type="ECO:0000256" key="3">
    <source>
        <dbReference type="ARBA" id="ARBA00022989"/>
    </source>
</evidence>
<keyword evidence="2 5" id="KW-0812">Transmembrane</keyword>